<evidence type="ECO:0000313" key="3">
    <source>
        <dbReference type="EMBL" id="AWV88057.1"/>
    </source>
</evidence>
<evidence type="ECO:0000259" key="2">
    <source>
        <dbReference type="Pfam" id="PF13505"/>
    </source>
</evidence>
<evidence type="ECO:0000313" key="4">
    <source>
        <dbReference type="Proteomes" id="UP000249799"/>
    </source>
</evidence>
<dbReference type="RefSeq" id="WP_111331461.1">
    <property type="nucleotide sequence ID" value="NZ_SNXT01000001.1"/>
</dbReference>
<organism evidence="3 4">
    <name type="scientific">Bradymonas sediminis</name>
    <dbReference type="NCBI Taxonomy" id="1548548"/>
    <lineage>
        <taxon>Bacteria</taxon>
        <taxon>Deltaproteobacteria</taxon>
        <taxon>Bradymonadales</taxon>
        <taxon>Bradymonadaceae</taxon>
        <taxon>Bradymonas</taxon>
    </lineage>
</organism>
<gene>
    <name evidence="3" type="ORF">DN745_01395</name>
</gene>
<dbReference type="OrthoDB" id="5495025at2"/>
<dbReference type="KEGG" id="bsed:DN745_01395"/>
<dbReference type="NCBIfam" id="TIGR04565">
    <property type="entry name" value="OMP_myx_plus"/>
    <property type="match status" value="1"/>
</dbReference>
<name>A0A2Z4FGI2_9DELT</name>
<proteinExistence type="predicted"/>
<reference evidence="3 4" key="1">
    <citation type="submission" date="2018-06" db="EMBL/GenBank/DDBJ databases">
        <title>Lujinxingia sediminis gen. nov. sp. nov., a new facultative anaerobic member of the class Deltaproteobacteria, and proposal of Lujinxingaceae fam. nov.</title>
        <authorList>
            <person name="Guo L.-Y."/>
            <person name="Li C.-M."/>
            <person name="Wang S."/>
            <person name="Du Z.-J."/>
        </authorList>
    </citation>
    <scope>NUCLEOTIDE SEQUENCE [LARGE SCALE GENOMIC DNA]</scope>
    <source>
        <strain evidence="3 4">FA350</strain>
    </source>
</reference>
<feature type="domain" description="Outer membrane protein beta-barrel" evidence="2">
    <location>
        <begin position="14"/>
        <end position="250"/>
    </location>
</feature>
<keyword evidence="1" id="KW-0732">Signal</keyword>
<keyword evidence="4" id="KW-1185">Reference proteome</keyword>
<dbReference type="InterPro" id="IPR011250">
    <property type="entry name" value="OMP/PagP_B-barrel"/>
</dbReference>
<dbReference type="Proteomes" id="UP000249799">
    <property type="component" value="Chromosome"/>
</dbReference>
<dbReference type="AlphaFoldDB" id="A0A2Z4FGI2"/>
<accession>A0A2Z4FGI2</accession>
<sequence>MQSHSHSSKIISLFVFAALLASVAPAMAQEPAADPAGAADANAQDTREEIDPNDPLFWAKTRDIFTVQKRPFQKEGRFAVSVYGGIIPNNIFEQYYPVGVRVNYYILENIGLELAGSYAFKVDTGLSDTIQTLDRDVPAPLIGDRQVSHSNFGVVWSPFYGKTSFYNSALSYFDMYVFGGAGLVITQTQPDYGDEISTEAKPEGVLGAGLAFYLGDHVSIRGDFRQFIFQKVTGGVANPSEASLGLGWFF</sequence>
<dbReference type="SUPFAM" id="SSF56925">
    <property type="entry name" value="OMPA-like"/>
    <property type="match status" value="1"/>
</dbReference>
<dbReference type="EMBL" id="CP030032">
    <property type="protein sequence ID" value="AWV88057.1"/>
    <property type="molecule type" value="Genomic_DNA"/>
</dbReference>
<protein>
    <recommendedName>
        <fullName evidence="2">Outer membrane protein beta-barrel domain-containing protein</fullName>
    </recommendedName>
</protein>
<dbReference type="InterPro" id="IPR030820">
    <property type="entry name" value="OMP_myx_plus_Proteobacteria"/>
</dbReference>
<evidence type="ECO:0000256" key="1">
    <source>
        <dbReference type="ARBA" id="ARBA00022729"/>
    </source>
</evidence>
<dbReference type="Pfam" id="PF13505">
    <property type="entry name" value="OMP_b-brl"/>
    <property type="match status" value="1"/>
</dbReference>
<dbReference type="Gene3D" id="2.40.160.20">
    <property type="match status" value="1"/>
</dbReference>
<dbReference type="InterPro" id="IPR027385">
    <property type="entry name" value="Beta-barrel_OMP"/>
</dbReference>